<reference evidence="3 4" key="1">
    <citation type="submission" date="2020-08" db="EMBL/GenBank/DDBJ databases">
        <title>Aquariorum lacteus gen. nov., sp. nov., a new member of the family Comamonadaceae, isolated from freshwater aquarium.</title>
        <authorList>
            <person name="Chun S.-J."/>
        </authorList>
    </citation>
    <scope>NUCLEOTIDE SEQUENCE [LARGE SCALE GENOMIC DNA]</scope>
    <source>
        <strain evidence="3 4">SJAQ100</strain>
    </source>
</reference>
<feature type="region of interest" description="Disordered" evidence="1">
    <location>
        <begin position="126"/>
        <end position="231"/>
    </location>
</feature>
<dbReference type="Pfam" id="PF11304">
    <property type="entry name" value="DUF3106"/>
    <property type="match status" value="1"/>
</dbReference>
<protein>
    <submittedName>
        <fullName evidence="3">DUF3106 domain-containing protein</fullName>
    </submittedName>
</protein>
<dbReference type="Proteomes" id="UP000586093">
    <property type="component" value="Unassembled WGS sequence"/>
</dbReference>
<proteinExistence type="predicted"/>
<sequence>MLKAPVRALLGLLLSLALLSPLTGSAAAPSWAQLTVAQQTALRPLARDWAQIDDVRRQKWLEIAARFDRMSPAEQARVQERMRAWAELSPGERGQARFNFREAQRLRPEARQSDWEAYLQLSEEDRRRLARSAPPTVAEPASPGQRRIRKDADPEAGGPRARVVAPTLVQAPQGVSTRPITQAPSPPLHQQPGLPKIATSPDFIDPATLLPQRGPQGAAGTPERAAPARRP</sequence>
<comment type="caution">
    <text evidence="3">The sequence shown here is derived from an EMBL/GenBank/DDBJ whole genome shotgun (WGS) entry which is preliminary data.</text>
</comment>
<feature type="chain" id="PRO_5032296862" evidence="2">
    <location>
        <begin position="27"/>
        <end position="231"/>
    </location>
</feature>
<evidence type="ECO:0000256" key="2">
    <source>
        <dbReference type="SAM" id="SignalP"/>
    </source>
</evidence>
<organism evidence="3 4">
    <name type="scientific">Aquariibacter albus</name>
    <dbReference type="NCBI Taxonomy" id="2759899"/>
    <lineage>
        <taxon>Bacteria</taxon>
        <taxon>Pseudomonadati</taxon>
        <taxon>Pseudomonadota</taxon>
        <taxon>Betaproteobacteria</taxon>
        <taxon>Burkholderiales</taxon>
        <taxon>Sphaerotilaceae</taxon>
        <taxon>Aquariibacter</taxon>
    </lineage>
</organism>
<keyword evidence="2" id="KW-0732">Signal</keyword>
<gene>
    <name evidence="3" type="ORF">H4F90_06820</name>
</gene>
<evidence type="ECO:0000313" key="3">
    <source>
        <dbReference type="EMBL" id="MBB1161689.1"/>
    </source>
</evidence>
<feature type="signal peptide" evidence="2">
    <location>
        <begin position="1"/>
        <end position="26"/>
    </location>
</feature>
<feature type="compositionally biased region" description="Polar residues" evidence="1">
    <location>
        <begin position="173"/>
        <end position="183"/>
    </location>
</feature>
<keyword evidence="4" id="KW-1185">Reference proteome</keyword>
<dbReference type="AlphaFoldDB" id="A0A839HQW6"/>
<name>A0A839HQW6_9BURK</name>
<dbReference type="InterPro" id="IPR021455">
    <property type="entry name" value="DUF3106"/>
</dbReference>
<accession>A0A839HQW6</accession>
<dbReference type="RefSeq" id="WP_182662659.1">
    <property type="nucleotide sequence ID" value="NZ_JACIVI010000001.1"/>
</dbReference>
<dbReference type="EMBL" id="JACIVI010000001">
    <property type="protein sequence ID" value="MBB1161689.1"/>
    <property type="molecule type" value="Genomic_DNA"/>
</dbReference>
<evidence type="ECO:0000256" key="1">
    <source>
        <dbReference type="SAM" id="MobiDB-lite"/>
    </source>
</evidence>
<evidence type="ECO:0000313" key="4">
    <source>
        <dbReference type="Proteomes" id="UP000586093"/>
    </source>
</evidence>